<dbReference type="Proteomes" id="UP000267164">
    <property type="component" value="Chromosome"/>
</dbReference>
<sequence length="62" mass="6941">MTSMPVAAEYKTFGLDFHPRSADEVRALFHGFGRIIHDELLADPVEGKREGPRLLALIVEYG</sequence>
<organism evidence="1 2">
    <name type="scientific">Nocardia yunnanensis</name>
    <dbReference type="NCBI Taxonomy" id="2382165"/>
    <lineage>
        <taxon>Bacteria</taxon>
        <taxon>Bacillati</taxon>
        <taxon>Actinomycetota</taxon>
        <taxon>Actinomycetes</taxon>
        <taxon>Mycobacteriales</taxon>
        <taxon>Nocardiaceae</taxon>
        <taxon>Nocardia</taxon>
    </lineage>
</organism>
<accession>A0A386ZH71</accession>
<dbReference type="EMBL" id="CP032568">
    <property type="protein sequence ID" value="AYF75909.1"/>
    <property type="molecule type" value="Genomic_DNA"/>
</dbReference>
<gene>
    <name evidence="1" type="ORF">D7D52_21010</name>
</gene>
<keyword evidence="2" id="KW-1185">Reference proteome</keyword>
<protein>
    <submittedName>
        <fullName evidence="1">Uncharacterized protein</fullName>
    </submittedName>
</protein>
<dbReference type="KEGG" id="nyu:D7D52_21010"/>
<evidence type="ECO:0000313" key="1">
    <source>
        <dbReference type="EMBL" id="AYF75909.1"/>
    </source>
</evidence>
<dbReference type="RefSeq" id="WP_120738890.1">
    <property type="nucleotide sequence ID" value="NZ_CP032568.1"/>
</dbReference>
<proteinExistence type="predicted"/>
<dbReference type="AlphaFoldDB" id="A0A386ZH71"/>
<reference evidence="1 2" key="1">
    <citation type="submission" date="2018-09" db="EMBL/GenBank/DDBJ databases">
        <title>Nocardia yunnanensis sp. nov., an actinomycete isolated from a soil sample.</title>
        <authorList>
            <person name="Zhang J."/>
        </authorList>
    </citation>
    <scope>NUCLEOTIDE SEQUENCE [LARGE SCALE GENOMIC DNA]</scope>
    <source>
        <strain evidence="1 2">CFHS0054</strain>
    </source>
</reference>
<evidence type="ECO:0000313" key="2">
    <source>
        <dbReference type="Proteomes" id="UP000267164"/>
    </source>
</evidence>
<name>A0A386ZH71_9NOCA</name>